<feature type="repeat" description="ANK" evidence="3">
    <location>
        <begin position="107"/>
        <end position="139"/>
    </location>
</feature>
<reference evidence="5" key="1">
    <citation type="submission" date="2023-08" db="EMBL/GenBank/DDBJ databases">
        <authorList>
            <person name="Alioto T."/>
            <person name="Alioto T."/>
            <person name="Gomez Garrido J."/>
        </authorList>
    </citation>
    <scope>NUCLEOTIDE SEQUENCE</scope>
</reference>
<dbReference type="Pfam" id="PF12796">
    <property type="entry name" value="Ank_2"/>
    <property type="match status" value="2"/>
</dbReference>
<dbReference type="Proteomes" id="UP001162480">
    <property type="component" value="Chromosome 24"/>
</dbReference>
<evidence type="ECO:0000259" key="4">
    <source>
        <dbReference type="SMART" id="SM00969"/>
    </source>
</evidence>
<dbReference type="PROSITE" id="PS50297">
    <property type="entry name" value="ANK_REP_REGION"/>
    <property type="match status" value="4"/>
</dbReference>
<dbReference type="InterPro" id="IPR036770">
    <property type="entry name" value="Ankyrin_rpt-contain_sf"/>
</dbReference>
<dbReference type="AlphaFoldDB" id="A0AA36FKB9"/>
<dbReference type="PANTHER" id="PTHR24198">
    <property type="entry name" value="ANKYRIN REPEAT AND PROTEIN KINASE DOMAIN-CONTAINING PROTEIN"/>
    <property type="match status" value="1"/>
</dbReference>
<feature type="repeat" description="ANK" evidence="3">
    <location>
        <begin position="237"/>
        <end position="270"/>
    </location>
</feature>
<dbReference type="PRINTS" id="PR01415">
    <property type="entry name" value="ANKYRIN"/>
</dbReference>
<dbReference type="PROSITE" id="PS50088">
    <property type="entry name" value="ANK_REPEAT"/>
    <property type="match status" value="5"/>
</dbReference>
<organism evidence="5 6">
    <name type="scientific">Octopus vulgaris</name>
    <name type="common">Common octopus</name>
    <dbReference type="NCBI Taxonomy" id="6645"/>
    <lineage>
        <taxon>Eukaryota</taxon>
        <taxon>Metazoa</taxon>
        <taxon>Spiralia</taxon>
        <taxon>Lophotrochozoa</taxon>
        <taxon>Mollusca</taxon>
        <taxon>Cephalopoda</taxon>
        <taxon>Coleoidea</taxon>
        <taxon>Octopodiformes</taxon>
        <taxon>Octopoda</taxon>
        <taxon>Incirrata</taxon>
        <taxon>Octopodidae</taxon>
        <taxon>Octopus</taxon>
    </lineage>
</organism>
<keyword evidence="2 3" id="KW-0040">ANK repeat</keyword>
<dbReference type="SMART" id="SM00969">
    <property type="entry name" value="SOCS_box"/>
    <property type="match status" value="1"/>
</dbReference>
<dbReference type="EMBL" id="OX597837">
    <property type="protein sequence ID" value="CAI9740164.1"/>
    <property type="molecule type" value="Genomic_DNA"/>
</dbReference>
<evidence type="ECO:0000256" key="1">
    <source>
        <dbReference type="ARBA" id="ARBA00022737"/>
    </source>
</evidence>
<proteinExistence type="predicted"/>
<keyword evidence="1" id="KW-0677">Repeat</keyword>
<evidence type="ECO:0000256" key="2">
    <source>
        <dbReference type="ARBA" id="ARBA00023043"/>
    </source>
</evidence>
<keyword evidence="6" id="KW-1185">Reference proteome</keyword>
<name>A0AA36FKB9_OCTVU</name>
<dbReference type="InterPro" id="IPR001496">
    <property type="entry name" value="SOCS_box"/>
</dbReference>
<dbReference type="Pfam" id="PF07525">
    <property type="entry name" value="SOCS_box"/>
    <property type="match status" value="1"/>
</dbReference>
<dbReference type="GO" id="GO:0005737">
    <property type="term" value="C:cytoplasm"/>
    <property type="evidence" value="ECO:0007669"/>
    <property type="project" value="TreeGrafter"/>
</dbReference>
<dbReference type="Gene3D" id="1.25.40.20">
    <property type="entry name" value="Ankyrin repeat-containing domain"/>
    <property type="match status" value="1"/>
</dbReference>
<feature type="repeat" description="ANK" evidence="3">
    <location>
        <begin position="205"/>
        <end position="237"/>
    </location>
</feature>
<feature type="domain" description="SOCS box" evidence="4">
    <location>
        <begin position="296"/>
        <end position="333"/>
    </location>
</feature>
<dbReference type="SMART" id="SM00248">
    <property type="entry name" value="ANK"/>
    <property type="match status" value="6"/>
</dbReference>
<dbReference type="PANTHER" id="PTHR24198:SF165">
    <property type="entry name" value="ANKYRIN REPEAT-CONTAINING PROTEIN-RELATED"/>
    <property type="match status" value="1"/>
</dbReference>
<dbReference type="SUPFAM" id="SSF48403">
    <property type="entry name" value="Ankyrin repeat"/>
    <property type="match status" value="1"/>
</dbReference>
<feature type="repeat" description="ANK" evidence="3">
    <location>
        <begin position="140"/>
        <end position="168"/>
    </location>
</feature>
<gene>
    <name evidence="5" type="ORF">OCTVUL_1B027729</name>
</gene>
<feature type="repeat" description="ANK" evidence="3">
    <location>
        <begin position="172"/>
        <end position="204"/>
    </location>
</feature>
<evidence type="ECO:0000256" key="3">
    <source>
        <dbReference type="PROSITE-ProRule" id="PRU00023"/>
    </source>
</evidence>
<accession>A0AA36FKB9</accession>
<dbReference type="InterPro" id="IPR002110">
    <property type="entry name" value="Ankyrin_rpt"/>
</dbReference>
<protein>
    <submittedName>
        <fullName evidence="5">Repeat and SOCS box 13 isoform X1</fullName>
    </submittedName>
</protein>
<dbReference type="Pfam" id="PF13637">
    <property type="entry name" value="Ank_4"/>
    <property type="match status" value="1"/>
</dbReference>
<sequence>MCECVRASVNLCLFLYKFKSIEFPPLAVLMAESKLKCERSDKSVHNKQTSDVKFTMPVQEKAIEPNVLKEYLDTVYPLQKAARDGRADILKLLVKKYGMNVNCQTYDLVTPLHEASAWGHMNCVSELIQLDASVNARNIDGSTPLCEASSHGKTECVRLLLAAGAYVNPPLLLTTPLHEAVFNNNWECTEILTEAGANLEASDIHFGTPLLVTCLNGYIKCAKVLLQSGANVNAARTHQTPLHEAIKQGLDNEFLTLLLEHGANTRSLNNQGLLPRHLARQNSSVIKLLDYWEKNPQSLLFYARKSILKALRTYRLIPKLEIPQILQNYLSFK</sequence>
<evidence type="ECO:0000313" key="5">
    <source>
        <dbReference type="EMBL" id="CAI9740164.1"/>
    </source>
</evidence>
<evidence type="ECO:0000313" key="6">
    <source>
        <dbReference type="Proteomes" id="UP001162480"/>
    </source>
</evidence>